<gene>
    <name evidence="2" type="ORF">PBY51_018712</name>
</gene>
<dbReference type="EMBL" id="JAUZQC010000003">
    <property type="protein sequence ID" value="KAK5873694.1"/>
    <property type="molecule type" value="Genomic_DNA"/>
</dbReference>
<dbReference type="Proteomes" id="UP001346869">
    <property type="component" value="Unassembled WGS sequence"/>
</dbReference>
<organism evidence="2 3">
    <name type="scientific">Eleginops maclovinus</name>
    <name type="common">Patagonian blennie</name>
    <name type="synonym">Eleginus maclovinus</name>
    <dbReference type="NCBI Taxonomy" id="56733"/>
    <lineage>
        <taxon>Eukaryota</taxon>
        <taxon>Metazoa</taxon>
        <taxon>Chordata</taxon>
        <taxon>Craniata</taxon>
        <taxon>Vertebrata</taxon>
        <taxon>Euteleostomi</taxon>
        <taxon>Actinopterygii</taxon>
        <taxon>Neopterygii</taxon>
        <taxon>Teleostei</taxon>
        <taxon>Neoteleostei</taxon>
        <taxon>Acanthomorphata</taxon>
        <taxon>Eupercaria</taxon>
        <taxon>Perciformes</taxon>
        <taxon>Notothenioidei</taxon>
        <taxon>Eleginopidae</taxon>
        <taxon>Eleginops</taxon>
    </lineage>
</organism>
<protein>
    <submittedName>
        <fullName evidence="2">Uncharacterized protein</fullName>
    </submittedName>
</protein>
<proteinExistence type="predicted"/>
<reference evidence="2 3" key="2">
    <citation type="journal article" date="2023" name="Mol. Biol. Evol.">
        <title>Genomics of Secondarily Temperate Adaptation in the Only Non-Antarctic Icefish.</title>
        <authorList>
            <person name="Rivera-Colon A.G."/>
            <person name="Rayamajhi N."/>
            <person name="Minhas B.F."/>
            <person name="Madrigal G."/>
            <person name="Bilyk K.T."/>
            <person name="Yoon V."/>
            <person name="Hune M."/>
            <person name="Gregory S."/>
            <person name="Cheng C.H.C."/>
            <person name="Catchen J.M."/>
        </authorList>
    </citation>
    <scope>NUCLEOTIDE SEQUENCE [LARGE SCALE GENOMIC DNA]</scope>
    <source>
        <strain evidence="2">JMC-PN-2008</strain>
    </source>
</reference>
<evidence type="ECO:0000313" key="3">
    <source>
        <dbReference type="Proteomes" id="UP001346869"/>
    </source>
</evidence>
<feature type="region of interest" description="Disordered" evidence="1">
    <location>
        <begin position="1"/>
        <end position="20"/>
    </location>
</feature>
<dbReference type="AlphaFoldDB" id="A0AAN7YAI3"/>
<evidence type="ECO:0000256" key="1">
    <source>
        <dbReference type="SAM" id="MobiDB-lite"/>
    </source>
</evidence>
<keyword evidence="3" id="KW-1185">Reference proteome</keyword>
<sequence length="91" mass="9710">MSAILQRPSMERKGGGSSTSILNVLHSHHCNISGIQSVAREAASRSLTLPPLADKTMLHLSTLSQQVTMLNATPKGRACTIFSPPLSRSVE</sequence>
<evidence type="ECO:0000313" key="2">
    <source>
        <dbReference type="EMBL" id="KAK5873694.1"/>
    </source>
</evidence>
<comment type="caution">
    <text evidence="2">The sequence shown here is derived from an EMBL/GenBank/DDBJ whole genome shotgun (WGS) entry which is preliminary data.</text>
</comment>
<reference evidence="2 3" key="1">
    <citation type="journal article" date="2023" name="Genes (Basel)">
        <title>Chromosome-Level Genome Assembly and Circadian Gene Repertoire of the Patagonia Blennie Eleginops maclovinus-The Closest Ancestral Proxy of Antarctic Cryonotothenioids.</title>
        <authorList>
            <person name="Cheng C.C."/>
            <person name="Rivera-Colon A.G."/>
            <person name="Minhas B.F."/>
            <person name="Wilson L."/>
            <person name="Rayamajhi N."/>
            <person name="Vargas-Chacoff L."/>
            <person name="Catchen J.M."/>
        </authorList>
    </citation>
    <scope>NUCLEOTIDE SEQUENCE [LARGE SCALE GENOMIC DNA]</scope>
    <source>
        <strain evidence="2">JMC-PN-2008</strain>
    </source>
</reference>
<name>A0AAN7YAI3_ELEMC</name>
<accession>A0AAN7YAI3</accession>